<evidence type="ECO:0000256" key="2">
    <source>
        <dbReference type="ARBA" id="ARBA00007441"/>
    </source>
</evidence>
<evidence type="ECO:0000256" key="7">
    <source>
        <dbReference type="SAM" id="MobiDB-lite"/>
    </source>
</evidence>
<dbReference type="GO" id="GO:0016212">
    <property type="term" value="F:kynurenine-oxoglutarate transaminase activity"/>
    <property type="evidence" value="ECO:0007669"/>
    <property type="project" value="TreeGrafter"/>
</dbReference>
<dbReference type="SUPFAM" id="SSF53383">
    <property type="entry name" value="PLP-dependent transferases"/>
    <property type="match status" value="1"/>
</dbReference>
<keyword evidence="5" id="KW-0663">Pyridoxal phosphate</keyword>
<keyword evidence="10" id="KW-1185">Reference proteome</keyword>
<dbReference type="GO" id="GO:0005739">
    <property type="term" value="C:mitochondrion"/>
    <property type="evidence" value="ECO:0007669"/>
    <property type="project" value="TreeGrafter"/>
</dbReference>
<evidence type="ECO:0000256" key="6">
    <source>
        <dbReference type="ARBA" id="ARBA00024016"/>
    </source>
</evidence>
<organism evidence="9 10">
    <name type="scientific">Pinctada imbricata</name>
    <name type="common">Atlantic pearl-oyster</name>
    <name type="synonym">Pinctada martensii</name>
    <dbReference type="NCBI Taxonomy" id="66713"/>
    <lineage>
        <taxon>Eukaryota</taxon>
        <taxon>Metazoa</taxon>
        <taxon>Spiralia</taxon>
        <taxon>Lophotrochozoa</taxon>
        <taxon>Mollusca</taxon>
        <taxon>Bivalvia</taxon>
        <taxon>Autobranchia</taxon>
        <taxon>Pteriomorphia</taxon>
        <taxon>Pterioida</taxon>
        <taxon>Pterioidea</taxon>
        <taxon>Pteriidae</taxon>
        <taxon>Pinctada</taxon>
    </lineage>
</organism>
<dbReference type="EMBL" id="VSWD01000001">
    <property type="protein sequence ID" value="KAK3108347.1"/>
    <property type="molecule type" value="Genomic_DNA"/>
</dbReference>
<dbReference type="Proteomes" id="UP001186944">
    <property type="component" value="Unassembled WGS sequence"/>
</dbReference>
<accession>A0AA88YMF6</accession>
<dbReference type="InterPro" id="IPR015421">
    <property type="entry name" value="PyrdxlP-dep_Trfase_major"/>
</dbReference>
<dbReference type="GO" id="GO:0030170">
    <property type="term" value="F:pyridoxal phosphate binding"/>
    <property type="evidence" value="ECO:0007669"/>
    <property type="project" value="InterPro"/>
</dbReference>
<keyword evidence="4" id="KW-0808">Transferase</keyword>
<evidence type="ECO:0000256" key="3">
    <source>
        <dbReference type="ARBA" id="ARBA00022576"/>
    </source>
</evidence>
<evidence type="ECO:0000313" key="9">
    <source>
        <dbReference type="EMBL" id="KAK3108347.1"/>
    </source>
</evidence>
<dbReference type="CDD" id="cd00609">
    <property type="entry name" value="AAT_like"/>
    <property type="match status" value="1"/>
</dbReference>
<comment type="caution">
    <text evidence="9">The sequence shown here is derived from an EMBL/GenBank/DDBJ whole genome shotgun (WGS) entry which is preliminary data.</text>
</comment>
<comment type="similarity">
    <text evidence="2">Belongs to the class-I pyridoxal-phosphate-dependent aminotransferase family.</text>
</comment>
<dbReference type="Pfam" id="PF00155">
    <property type="entry name" value="Aminotran_1_2"/>
    <property type="match status" value="1"/>
</dbReference>
<gene>
    <name evidence="9" type="ORF">FSP39_006066</name>
</gene>
<dbReference type="InterPro" id="IPR051326">
    <property type="entry name" value="Kynurenine-oxoglutarate_AT"/>
</dbReference>
<evidence type="ECO:0000256" key="4">
    <source>
        <dbReference type="ARBA" id="ARBA00022679"/>
    </source>
</evidence>
<sequence length="313" mass="35256">MLNHYTRGAGHPRLVNILAKVYSKQLQHEIHPMTNVLTSIGAFDALYTTFQALVNPGDEVIIMEPYYEPYKEICRLAGAKVVYVPLAPKEKDSNSDGWVYDFEQLQTAFSLNTKAIIVNNPMNPLGKVFTKDELQPIADLCVKYNVLCVADEVYEYFIYGGRKHYRMATFPGMFERTLTIGSAGKTFNATGWKVGWAIGPENLISPLQEFHHNTIRTNPTPLQEAVAVGFETEFERLDRADCYFTTMSQEMEEKRDQLAGYLREAGLRPIIPSGGCFVIADISSLERGDDTKSPGHSTRMESIGNGYSKWTQQ</sequence>
<evidence type="ECO:0000259" key="8">
    <source>
        <dbReference type="Pfam" id="PF00155"/>
    </source>
</evidence>
<dbReference type="InterPro" id="IPR015424">
    <property type="entry name" value="PyrdxlP-dep_Trfase"/>
</dbReference>
<comment type="pathway">
    <text evidence="6">Amino-acid degradation; L-kynurenine degradation; kynurenate from L-kynurenine: step 1/2.</text>
</comment>
<reference evidence="9" key="1">
    <citation type="submission" date="2019-08" db="EMBL/GenBank/DDBJ databases">
        <title>The improved chromosome-level genome for the pearl oyster Pinctada fucata martensii using PacBio sequencing and Hi-C.</title>
        <authorList>
            <person name="Zheng Z."/>
        </authorList>
    </citation>
    <scope>NUCLEOTIDE SEQUENCE</scope>
    <source>
        <strain evidence="9">ZZ-2019</strain>
        <tissue evidence="9">Adductor muscle</tissue>
    </source>
</reference>
<protein>
    <recommendedName>
        <fullName evidence="8">Aminotransferase class I/classII large domain-containing protein</fullName>
    </recommendedName>
</protein>
<dbReference type="FunFam" id="3.40.640.10:FF:000024">
    <property type="entry name" value="Kynurenine--oxoglutarate transaminase 3"/>
    <property type="match status" value="1"/>
</dbReference>
<feature type="domain" description="Aminotransferase class I/classII large" evidence="8">
    <location>
        <begin position="2"/>
        <end position="285"/>
    </location>
</feature>
<keyword evidence="3" id="KW-0032">Aminotransferase</keyword>
<name>A0AA88YMF6_PINIB</name>
<evidence type="ECO:0000256" key="5">
    <source>
        <dbReference type="ARBA" id="ARBA00022898"/>
    </source>
</evidence>
<proteinExistence type="inferred from homology"/>
<feature type="region of interest" description="Disordered" evidence="7">
    <location>
        <begin position="287"/>
        <end position="313"/>
    </location>
</feature>
<dbReference type="PANTHER" id="PTHR43807">
    <property type="entry name" value="FI04487P"/>
    <property type="match status" value="1"/>
</dbReference>
<dbReference type="Gene3D" id="3.90.1150.10">
    <property type="entry name" value="Aspartate Aminotransferase, domain 1"/>
    <property type="match status" value="1"/>
</dbReference>
<dbReference type="InterPro" id="IPR004839">
    <property type="entry name" value="Aminotransferase_I/II_large"/>
</dbReference>
<evidence type="ECO:0000313" key="10">
    <source>
        <dbReference type="Proteomes" id="UP001186944"/>
    </source>
</evidence>
<dbReference type="Gene3D" id="3.40.640.10">
    <property type="entry name" value="Type I PLP-dependent aspartate aminotransferase-like (Major domain)"/>
    <property type="match status" value="1"/>
</dbReference>
<evidence type="ECO:0000256" key="1">
    <source>
        <dbReference type="ARBA" id="ARBA00001933"/>
    </source>
</evidence>
<dbReference type="PANTHER" id="PTHR43807:SF20">
    <property type="entry name" value="FI04487P"/>
    <property type="match status" value="1"/>
</dbReference>
<comment type="cofactor">
    <cofactor evidence="1">
        <name>pyridoxal 5'-phosphate</name>
        <dbReference type="ChEBI" id="CHEBI:597326"/>
    </cofactor>
</comment>
<dbReference type="InterPro" id="IPR015422">
    <property type="entry name" value="PyrdxlP-dep_Trfase_small"/>
</dbReference>
<dbReference type="AlphaFoldDB" id="A0AA88YMF6"/>